<dbReference type="GO" id="GO:0005524">
    <property type="term" value="F:ATP binding"/>
    <property type="evidence" value="ECO:0007669"/>
    <property type="project" value="InterPro"/>
</dbReference>
<evidence type="ECO:0000256" key="1">
    <source>
        <dbReference type="SAM" id="Coils"/>
    </source>
</evidence>
<dbReference type="GO" id="GO:0051276">
    <property type="term" value="P:chromosome organization"/>
    <property type="evidence" value="ECO:0007669"/>
    <property type="project" value="InterPro"/>
</dbReference>
<dbReference type="SUPFAM" id="SSF75553">
    <property type="entry name" value="Smc hinge domain"/>
    <property type="match status" value="1"/>
</dbReference>
<comment type="caution">
    <text evidence="3">The sequence shown here is derived from an EMBL/GenBank/DDBJ whole genome shotgun (WGS) entry which is preliminary data.</text>
</comment>
<dbReference type="SMART" id="SM00968">
    <property type="entry name" value="SMC_hinge"/>
    <property type="match status" value="1"/>
</dbReference>
<proteinExistence type="predicted"/>
<dbReference type="Gene3D" id="1.20.1060.20">
    <property type="match status" value="1"/>
</dbReference>
<reference evidence="3" key="1">
    <citation type="submission" date="2013-08" db="EMBL/GenBank/DDBJ databases">
        <authorList>
            <person name="Mendez C."/>
            <person name="Richter M."/>
            <person name="Ferrer M."/>
            <person name="Sanchez J."/>
        </authorList>
    </citation>
    <scope>NUCLEOTIDE SEQUENCE</scope>
</reference>
<keyword evidence="1" id="KW-0175">Coiled coil</keyword>
<gene>
    <name evidence="3" type="ORF">B1B_07254</name>
</gene>
<dbReference type="InterPro" id="IPR036277">
    <property type="entry name" value="SMC_hinge_sf"/>
</dbReference>
<protein>
    <submittedName>
        <fullName evidence="3">SMCs flexible hinge domain protein</fullName>
    </submittedName>
</protein>
<dbReference type="Pfam" id="PF06470">
    <property type="entry name" value="SMC_hinge"/>
    <property type="match status" value="1"/>
</dbReference>
<evidence type="ECO:0000313" key="3">
    <source>
        <dbReference type="EMBL" id="EQD62436.1"/>
    </source>
</evidence>
<feature type="coiled-coil region" evidence="1">
    <location>
        <begin position="325"/>
        <end position="399"/>
    </location>
</feature>
<dbReference type="PANTHER" id="PTHR43977">
    <property type="entry name" value="STRUCTURAL MAINTENANCE OF CHROMOSOMES PROTEIN 3"/>
    <property type="match status" value="1"/>
</dbReference>
<feature type="domain" description="SMC hinge" evidence="2">
    <location>
        <begin position="98"/>
        <end position="216"/>
    </location>
</feature>
<feature type="non-terminal residue" evidence="3">
    <location>
        <position position="1"/>
    </location>
</feature>
<dbReference type="AlphaFoldDB" id="T1APC1"/>
<feature type="non-terminal residue" evidence="3">
    <location>
        <position position="406"/>
    </location>
</feature>
<dbReference type="GO" id="GO:0005694">
    <property type="term" value="C:chromosome"/>
    <property type="evidence" value="ECO:0007669"/>
    <property type="project" value="InterPro"/>
</dbReference>
<dbReference type="EMBL" id="AUZY01004616">
    <property type="protein sequence ID" value="EQD62436.1"/>
    <property type="molecule type" value="Genomic_DNA"/>
</dbReference>
<organism evidence="3">
    <name type="scientific">mine drainage metagenome</name>
    <dbReference type="NCBI Taxonomy" id="410659"/>
    <lineage>
        <taxon>unclassified sequences</taxon>
        <taxon>metagenomes</taxon>
        <taxon>ecological metagenomes</taxon>
    </lineage>
</organism>
<feature type="coiled-coil region" evidence="1">
    <location>
        <begin position="34"/>
        <end position="68"/>
    </location>
</feature>
<accession>T1APC1</accession>
<evidence type="ECO:0000259" key="2">
    <source>
        <dbReference type="SMART" id="SM00968"/>
    </source>
</evidence>
<dbReference type="Gene3D" id="3.30.70.1620">
    <property type="match status" value="1"/>
</dbReference>
<sequence>REVEVKDLELRLKEAGGGKAASGAASSGDLQKELHALKSKEQALSAEAERLAREVSELNRRYVQLDARLKARAESGGRPNQLAAVDFLLSQRNLGKLPGIRGTVEELARFDAQFKTALQMAGGNRFQALVVETDQVAEQCIQLLRQEKRGRATFLPLNRMLPGRPHGKSLLVSKADGAQGFAIDLVQFDESLRAAFWYVFGETVIMADLARARSQMGGVRLVTLQGDLIEATGAISGGYLDPSVQGRGADSAVELKRVGDELREKSEAESAARAELGKVSDRLRVVAQELATRSIQDQAQQSTRKVLEGDLGTAREKLGAARARITAATRAADAATAALAEAEASVGRLAASLAELKARIAHAQEQYLGQLPEALGARLRALQEAAQRTGEERVKANGELQSVRAS</sequence>
<reference evidence="3" key="2">
    <citation type="journal article" date="2014" name="ISME J.">
        <title>Microbial stratification in low pH oxic and suboxic macroscopic growths along an acid mine drainage.</title>
        <authorList>
            <person name="Mendez-Garcia C."/>
            <person name="Mesa V."/>
            <person name="Sprenger R.R."/>
            <person name="Richter M."/>
            <person name="Diez M.S."/>
            <person name="Solano J."/>
            <person name="Bargiela R."/>
            <person name="Golyshina O.V."/>
            <person name="Manteca A."/>
            <person name="Ramos J.L."/>
            <person name="Gallego J.R."/>
            <person name="Llorente I."/>
            <person name="Martins Dos Santos V.A."/>
            <person name="Jensen O.N."/>
            <person name="Pelaez A.I."/>
            <person name="Sanchez J."/>
            <person name="Ferrer M."/>
        </authorList>
    </citation>
    <scope>NUCLEOTIDE SEQUENCE</scope>
</reference>
<name>T1APC1_9ZZZZ</name>
<dbReference type="InterPro" id="IPR010935">
    <property type="entry name" value="SMC_hinge"/>
</dbReference>